<protein>
    <submittedName>
        <fullName evidence="6">Ankyrin repeat and mynd domain containing 2</fullName>
    </submittedName>
</protein>
<reference evidence="6" key="1">
    <citation type="submission" date="2020-05" db="EMBL/GenBank/DDBJ databases">
        <title>Mycena genomes resolve the evolution of fungal bioluminescence.</title>
        <authorList>
            <person name="Tsai I.J."/>
        </authorList>
    </citation>
    <scope>NUCLEOTIDE SEQUENCE</scope>
    <source>
        <strain evidence="6">CCC161011</strain>
    </source>
</reference>
<dbReference type="Pfam" id="PF01753">
    <property type="entry name" value="zf-MYND"/>
    <property type="match status" value="1"/>
</dbReference>
<evidence type="ECO:0000313" key="7">
    <source>
        <dbReference type="Proteomes" id="UP000620124"/>
    </source>
</evidence>
<evidence type="ECO:0000256" key="3">
    <source>
        <dbReference type="ARBA" id="ARBA00022833"/>
    </source>
</evidence>
<keyword evidence="7" id="KW-1185">Reference proteome</keyword>
<dbReference type="Gene3D" id="6.10.140.2220">
    <property type="match status" value="1"/>
</dbReference>
<dbReference type="PROSITE" id="PS50865">
    <property type="entry name" value="ZF_MYND_2"/>
    <property type="match status" value="1"/>
</dbReference>
<feature type="domain" description="MYND-type" evidence="5">
    <location>
        <begin position="237"/>
        <end position="274"/>
    </location>
</feature>
<accession>A0A8H6YTB3</accession>
<sequence length="292" mass="32953">MNFMQTQPPAVRFLNTDILPLSSPRRPPEDGVATLLHRLGQPQVLERLLDTETTATFALRMKALSSSSGAEEDLYVRREGMDFEMGLVAPESSDETKPKLGVRYTVGERAPSSVYKTGPWIPHSSFDPAVGIAWGGTPAKARAQGAALARKIWEMFYLQNNNTDATLGRAIVCVEWAGMTSDDREKYEKWIAEIKQRDEKDIKEKKIEYEKLKAQIGVDGILADSFEDFKKTLLRCRAECGVAVATMQCGKCHFAKYCSAACQLDDWKYHKQYCGKEDTWDFSNEKFEDLLK</sequence>
<evidence type="ECO:0000259" key="5">
    <source>
        <dbReference type="PROSITE" id="PS50865"/>
    </source>
</evidence>
<evidence type="ECO:0000256" key="4">
    <source>
        <dbReference type="PROSITE-ProRule" id="PRU00134"/>
    </source>
</evidence>
<dbReference type="GO" id="GO:0008270">
    <property type="term" value="F:zinc ion binding"/>
    <property type="evidence" value="ECO:0007669"/>
    <property type="project" value="UniProtKB-KW"/>
</dbReference>
<name>A0A8H6YTB3_9AGAR</name>
<dbReference type="EMBL" id="JACAZI010000003">
    <property type="protein sequence ID" value="KAF7364802.1"/>
    <property type="molecule type" value="Genomic_DNA"/>
</dbReference>
<organism evidence="6 7">
    <name type="scientific">Mycena venus</name>
    <dbReference type="NCBI Taxonomy" id="2733690"/>
    <lineage>
        <taxon>Eukaryota</taxon>
        <taxon>Fungi</taxon>
        <taxon>Dikarya</taxon>
        <taxon>Basidiomycota</taxon>
        <taxon>Agaricomycotina</taxon>
        <taxon>Agaricomycetes</taxon>
        <taxon>Agaricomycetidae</taxon>
        <taxon>Agaricales</taxon>
        <taxon>Marasmiineae</taxon>
        <taxon>Mycenaceae</taxon>
        <taxon>Mycena</taxon>
    </lineage>
</organism>
<dbReference type="OrthoDB" id="9922773at2759"/>
<keyword evidence="2 4" id="KW-0863">Zinc-finger</keyword>
<dbReference type="AlphaFoldDB" id="A0A8H6YTB3"/>
<proteinExistence type="predicted"/>
<dbReference type="SUPFAM" id="SSF144232">
    <property type="entry name" value="HIT/MYND zinc finger-like"/>
    <property type="match status" value="1"/>
</dbReference>
<dbReference type="InterPro" id="IPR002893">
    <property type="entry name" value="Znf_MYND"/>
</dbReference>
<evidence type="ECO:0000313" key="6">
    <source>
        <dbReference type="EMBL" id="KAF7364802.1"/>
    </source>
</evidence>
<evidence type="ECO:0000256" key="2">
    <source>
        <dbReference type="ARBA" id="ARBA00022771"/>
    </source>
</evidence>
<keyword evidence="1" id="KW-0479">Metal-binding</keyword>
<dbReference type="Proteomes" id="UP000620124">
    <property type="component" value="Unassembled WGS sequence"/>
</dbReference>
<evidence type="ECO:0000256" key="1">
    <source>
        <dbReference type="ARBA" id="ARBA00022723"/>
    </source>
</evidence>
<gene>
    <name evidence="6" type="ORF">MVEN_00350200</name>
</gene>
<keyword evidence="3" id="KW-0862">Zinc</keyword>
<comment type="caution">
    <text evidence="6">The sequence shown here is derived from an EMBL/GenBank/DDBJ whole genome shotgun (WGS) entry which is preliminary data.</text>
</comment>